<protein>
    <recommendedName>
        <fullName evidence="3">Amidohydrolase-related domain-containing protein</fullName>
    </recommendedName>
</protein>
<evidence type="ECO:0000313" key="1">
    <source>
        <dbReference type="EMBL" id="KAK5951840.1"/>
    </source>
</evidence>
<sequence length="452" mass="50087">MLLTNLILPGRGTTNPFDVEVSDATSKISSIKPTSTPSTTPPSRVIPTLCHPHIHLDKPFLLTAHNEGEDLPDYLDLAPKDGSFAEALTKTAEAKTRYTRADLLHRGSQLIAESIQAGVTSMRAFVEVDHVTRSICVEAGIELRRRFKDQCYVQLCVFAQDPVINDEKHGTENRELMEEALRRFRSDIDVVGSTPYVEGDEGMQRKNIEWAVEQAVEHGMHLDFHLDYNLDPDSKPMIWHVIKVLKESYWTQRAKGKTVVIGHCSRMTMFSAEEMEKLAKEIHDAELPISFVGLPTSDLFMMGRPGNGGWGGSRPRGTMQVLELIRRFKLNACIGINNVGNAFTPWGSVDPLRLASVGIGVYQAGTPQDAELLFECISALAQNAIGLQDIVVRSLEEGANALFMVISNDKTISINGNDTGISARKRLSVADMVWDPPKLSQRRVVGKVNLSR</sequence>
<proteinExistence type="predicted"/>
<reference evidence="1 2" key="1">
    <citation type="submission" date="2022-12" db="EMBL/GenBank/DDBJ databases">
        <title>Genomic features and morphological characterization of a novel Knufia sp. strain isolated from spacecraft assembly facility.</title>
        <authorList>
            <person name="Teixeira M."/>
            <person name="Chander A.M."/>
            <person name="Stajich J.E."/>
            <person name="Venkateswaran K."/>
        </authorList>
    </citation>
    <scope>NUCLEOTIDE SEQUENCE [LARGE SCALE GENOMIC DNA]</scope>
    <source>
        <strain evidence="1 2">FJI-L2-BK-P2</strain>
    </source>
</reference>
<dbReference type="SUPFAM" id="SSF51556">
    <property type="entry name" value="Metallo-dependent hydrolases"/>
    <property type="match status" value="1"/>
</dbReference>
<dbReference type="GO" id="GO:0016814">
    <property type="term" value="F:hydrolase activity, acting on carbon-nitrogen (but not peptide) bonds, in cyclic amidines"/>
    <property type="evidence" value="ECO:0007669"/>
    <property type="project" value="TreeGrafter"/>
</dbReference>
<gene>
    <name evidence="1" type="ORF">OHC33_007132</name>
</gene>
<evidence type="ECO:0008006" key="3">
    <source>
        <dbReference type="Google" id="ProtNLM"/>
    </source>
</evidence>
<dbReference type="PANTHER" id="PTHR32027:SF0">
    <property type="entry name" value="CYTOSINE DEAMINASE"/>
    <property type="match status" value="1"/>
</dbReference>
<dbReference type="Gene3D" id="3.20.20.140">
    <property type="entry name" value="Metal-dependent hydrolases"/>
    <property type="match status" value="1"/>
</dbReference>
<comment type="caution">
    <text evidence="1">The sequence shown here is derived from an EMBL/GenBank/DDBJ whole genome shotgun (WGS) entry which is preliminary data.</text>
</comment>
<dbReference type="InterPro" id="IPR052349">
    <property type="entry name" value="Metallo-hydrolase_Enzymes"/>
</dbReference>
<dbReference type="EMBL" id="JAKLMC020000018">
    <property type="protein sequence ID" value="KAK5951840.1"/>
    <property type="molecule type" value="Genomic_DNA"/>
</dbReference>
<name>A0AAN8EKV1_9EURO</name>
<dbReference type="Proteomes" id="UP001316803">
    <property type="component" value="Unassembled WGS sequence"/>
</dbReference>
<organism evidence="1 2">
    <name type="scientific">Knufia fluminis</name>
    <dbReference type="NCBI Taxonomy" id="191047"/>
    <lineage>
        <taxon>Eukaryota</taxon>
        <taxon>Fungi</taxon>
        <taxon>Dikarya</taxon>
        <taxon>Ascomycota</taxon>
        <taxon>Pezizomycotina</taxon>
        <taxon>Eurotiomycetes</taxon>
        <taxon>Chaetothyriomycetidae</taxon>
        <taxon>Chaetothyriales</taxon>
        <taxon>Trichomeriaceae</taxon>
        <taxon>Knufia</taxon>
    </lineage>
</organism>
<dbReference type="PANTHER" id="PTHR32027">
    <property type="entry name" value="CYTOSINE DEAMINASE"/>
    <property type="match status" value="1"/>
</dbReference>
<keyword evidence="2" id="KW-1185">Reference proteome</keyword>
<dbReference type="InterPro" id="IPR032466">
    <property type="entry name" value="Metal_Hydrolase"/>
</dbReference>
<dbReference type="AlphaFoldDB" id="A0AAN8EKV1"/>
<accession>A0AAN8EKV1</accession>
<evidence type="ECO:0000313" key="2">
    <source>
        <dbReference type="Proteomes" id="UP001316803"/>
    </source>
</evidence>